<evidence type="ECO:0000256" key="5">
    <source>
        <dbReference type="ARBA" id="ARBA00022516"/>
    </source>
</evidence>
<evidence type="ECO:0000256" key="7">
    <source>
        <dbReference type="ARBA" id="ARBA00022679"/>
    </source>
</evidence>
<evidence type="ECO:0000256" key="9">
    <source>
        <dbReference type="ARBA" id="ARBA00022777"/>
    </source>
</evidence>
<evidence type="ECO:0000256" key="10">
    <source>
        <dbReference type="ARBA" id="ARBA00022840"/>
    </source>
</evidence>
<comment type="similarity">
    <text evidence="13">Belongs to the LpxK family.</text>
</comment>
<dbReference type="PANTHER" id="PTHR42724">
    <property type="entry name" value="TETRAACYLDISACCHARIDE 4'-KINASE"/>
    <property type="match status" value="1"/>
</dbReference>
<dbReference type="EMBL" id="CP043930">
    <property type="protein sequence ID" value="QGQ23302.1"/>
    <property type="molecule type" value="Genomic_DNA"/>
</dbReference>
<evidence type="ECO:0000256" key="8">
    <source>
        <dbReference type="ARBA" id="ARBA00022741"/>
    </source>
</evidence>
<evidence type="ECO:0000256" key="13">
    <source>
        <dbReference type="HAMAP-Rule" id="MF_00409"/>
    </source>
</evidence>
<evidence type="ECO:0000256" key="3">
    <source>
        <dbReference type="ARBA" id="ARBA00012071"/>
    </source>
</evidence>
<dbReference type="EC" id="2.7.1.130" evidence="3 13"/>
<keyword evidence="9 13" id="KW-0418">Kinase</keyword>
<dbReference type="KEGG" id="gim:F1728_11740"/>
<dbReference type="GO" id="GO:0009245">
    <property type="term" value="P:lipid A biosynthetic process"/>
    <property type="evidence" value="ECO:0007669"/>
    <property type="project" value="UniProtKB-UniRule"/>
</dbReference>
<dbReference type="GO" id="GO:0005524">
    <property type="term" value="F:ATP binding"/>
    <property type="evidence" value="ECO:0007669"/>
    <property type="project" value="UniProtKB-UniRule"/>
</dbReference>
<sequence>MVNEVDYLSIISGARHDWLARCLKPCFGFLSLFYGTAVAVRNRLFDWGLKRARPVSVPVISLGNLTTGGTGKTPLVAWLSQWFQEQGISVALLSRGYRALPGEVNDEKLLLDRLCPQVPHYQNPDRCASAEKAVEAGARLLILDDGFQHRRLARDLDIVLIDAVNPWGYGHQLPRGLLRESKSGLRRAGFVLITRVDQSPPELLENLITEVKQFVPEHRIAHVRFAPRGLVNAAGETRELTEVTGKQVWGFCAIGNPRGFQQTLVDAGGRVCGMRVFADHHHYSAGDLQEIGSEAERSGAELILTTAKDLVKISEQKLSGLPVWAVEIGAEIVQGRLILRKSCGKRGWWSQRNKSVNT</sequence>
<dbReference type="GO" id="GO:0005886">
    <property type="term" value="C:plasma membrane"/>
    <property type="evidence" value="ECO:0007669"/>
    <property type="project" value="TreeGrafter"/>
</dbReference>
<dbReference type="InterPro" id="IPR003758">
    <property type="entry name" value="LpxK"/>
</dbReference>
<reference evidence="14 15" key="1">
    <citation type="submission" date="2019-09" db="EMBL/GenBank/DDBJ databases">
        <title>Gimesia benthica sp. nov., a novel bacterium isolated from deep-sea water of the Northwest Indian Ocean.</title>
        <authorList>
            <person name="Dai X."/>
        </authorList>
    </citation>
    <scope>NUCLEOTIDE SEQUENCE [LARGE SCALE GENOMIC DNA]</scope>
    <source>
        <strain evidence="14 15">E7</strain>
    </source>
</reference>
<keyword evidence="15" id="KW-1185">Reference proteome</keyword>
<dbReference type="Pfam" id="PF02606">
    <property type="entry name" value="LpxK"/>
    <property type="match status" value="1"/>
</dbReference>
<evidence type="ECO:0000256" key="12">
    <source>
        <dbReference type="ARBA" id="ARBA00029757"/>
    </source>
</evidence>
<dbReference type="NCBIfam" id="TIGR00682">
    <property type="entry name" value="lpxK"/>
    <property type="match status" value="1"/>
</dbReference>
<proteinExistence type="inferred from homology"/>
<name>A0A6I6ACG1_9PLAN</name>
<organism evidence="14 15">
    <name type="scientific">Gimesia benthica</name>
    <dbReference type="NCBI Taxonomy" id="2608982"/>
    <lineage>
        <taxon>Bacteria</taxon>
        <taxon>Pseudomonadati</taxon>
        <taxon>Planctomycetota</taxon>
        <taxon>Planctomycetia</taxon>
        <taxon>Planctomycetales</taxon>
        <taxon>Planctomycetaceae</taxon>
        <taxon>Gimesia</taxon>
    </lineage>
</organism>
<dbReference type="GO" id="GO:0009244">
    <property type="term" value="P:lipopolysaccharide core region biosynthetic process"/>
    <property type="evidence" value="ECO:0007669"/>
    <property type="project" value="TreeGrafter"/>
</dbReference>
<dbReference type="UniPathway" id="UPA00359">
    <property type="reaction ID" value="UER00482"/>
</dbReference>
<comment type="pathway">
    <text evidence="2 13">Glycolipid biosynthesis; lipid IV(A) biosynthesis; lipid IV(A) from (3R)-3-hydroxytetradecanoyl-[acyl-carrier-protein] and UDP-N-acetyl-alpha-D-glucosamine: step 6/6.</text>
</comment>
<dbReference type="GO" id="GO:0009029">
    <property type="term" value="F:lipid-A 4'-kinase activity"/>
    <property type="evidence" value="ECO:0007669"/>
    <property type="project" value="UniProtKB-UniRule"/>
</dbReference>
<evidence type="ECO:0000256" key="11">
    <source>
        <dbReference type="ARBA" id="ARBA00023098"/>
    </source>
</evidence>
<keyword evidence="11 13" id="KW-0443">Lipid metabolism</keyword>
<keyword evidence="5 13" id="KW-0444">Lipid biosynthesis</keyword>
<gene>
    <name evidence="13 14" type="primary">lpxK</name>
    <name evidence="14" type="ORF">F1728_11740</name>
</gene>
<accession>A0A6I6ACG1</accession>
<dbReference type="SUPFAM" id="SSF52540">
    <property type="entry name" value="P-loop containing nucleoside triphosphate hydrolases"/>
    <property type="match status" value="1"/>
</dbReference>
<comment type="function">
    <text evidence="1 13">Transfers the gamma-phosphate of ATP to the 4'-position of a tetraacyldisaccharide 1-phosphate intermediate (termed DS-1-P) to form tetraacyldisaccharide 1,4'-bis-phosphate (lipid IVA).</text>
</comment>
<dbReference type="PANTHER" id="PTHR42724:SF1">
    <property type="entry name" value="TETRAACYLDISACCHARIDE 4'-KINASE, MITOCHONDRIAL-RELATED"/>
    <property type="match status" value="1"/>
</dbReference>
<keyword evidence="8 13" id="KW-0547">Nucleotide-binding</keyword>
<evidence type="ECO:0000313" key="15">
    <source>
        <dbReference type="Proteomes" id="UP000427281"/>
    </source>
</evidence>
<dbReference type="HAMAP" id="MF_00409">
    <property type="entry name" value="LpxK"/>
    <property type="match status" value="1"/>
</dbReference>
<protein>
    <recommendedName>
        <fullName evidence="4 13">Tetraacyldisaccharide 4'-kinase</fullName>
        <ecNumber evidence="3 13">2.7.1.130</ecNumber>
    </recommendedName>
    <alternativeName>
        <fullName evidence="12 13">Lipid A 4'-kinase</fullName>
    </alternativeName>
</protein>
<evidence type="ECO:0000256" key="4">
    <source>
        <dbReference type="ARBA" id="ARBA00016436"/>
    </source>
</evidence>
<dbReference type="Proteomes" id="UP000427281">
    <property type="component" value="Chromosome"/>
</dbReference>
<evidence type="ECO:0000313" key="14">
    <source>
        <dbReference type="EMBL" id="QGQ23302.1"/>
    </source>
</evidence>
<keyword evidence="10 13" id="KW-0067">ATP-binding</keyword>
<dbReference type="AlphaFoldDB" id="A0A6I6ACG1"/>
<evidence type="ECO:0000256" key="6">
    <source>
        <dbReference type="ARBA" id="ARBA00022556"/>
    </source>
</evidence>
<keyword evidence="7 13" id="KW-0808">Transferase</keyword>
<evidence type="ECO:0000256" key="1">
    <source>
        <dbReference type="ARBA" id="ARBA00002274"/>
    </source>
</evidence>
<feature type="binding site" evidence="13">
    <location>
        <begin position="66"/>
        <end position="73"/>
    </location>
    <ligand>
        <name>ATP</name>
        <dbReference type="ChEBI" id="CHEBI:30616"/>
    </ligand>
</feature>
<evidence type="ECO:0000256" key="2">
    <source>
        <dbReference type="ARBA" id="ARBA00004870"/>
    </source>
</evidence>
<dbReference type="InterPro" id="IPR027417">
    <property type="entry name" value="P-loop_NTPase"/>
</dbReference>
<comment type="catalytic activity">
    <reaction evidence="13">
        <text>a lipid A disaccharide + ATP = a lipid IVA + ADP + H(+)</text>
        <dbReference type="Rhea" id="RHEA:67840"/>
        <dbReference type="ChEBI" id="CHEBI:15378"/>
        <dbReference type="ChEBI" id="CHEBI:30616"/>
        <dbReference type="ChEBI" id="CHEBI:176343"/>
        <dbReference type="ChEBI" id="CHEBI:176425"/>
        <dbReference type="ChEBI" id="CHEBI:456216"/>
        <dbReference type="EC" id="2.7.1.130"/>
    </reaction>
</comment>
<keyword evidence="6 13" id="KW-0441">Lipid A biosynthesis</keyword>